<evidence type="ECO:0000313" key="2">
    <source>
        <dbReference type="EMBL" id="CAI8607686.1"/>
    </source>
</evidence>
<protein>
    <submittedName>
        <fullName evidence="2">Uncharacterized protein</fullName>
    </submittedName>
</protein>
<keyword evidence="1" id="KW-0732">Signal</keyword>
<dbReference type="AlphaFoldDB" id="A0AAV1ACP5"/>
<organism evidence="2 3">
    <name type="scientific">Vicia faba</name>
    <name type="common">Broad bean</name>
    <name type="synonym">Faba vulgaris</name>
    <dbReference type="NCBI Taxonomy" id="3906"/>
    <lineage>
        <taxon>Eukaryota</taxon>
        <taxon>Viridiplantae</taxon>
        <taxon>Streptophyta</taxon>
        <taxon>Embryophyta</taxon>
        <taxon>Tracheophyta</taxon>
        <taxon>Spermatophyta</taxon>
        <taxon>Magnoliopsida</taxon>
        <taxon>eudicotyledons</taxon>
        <taxon>Gunneridae</taxon>
        <taxon>Pentapetalae</taxon>
        <taxon>rosids</taxon>
        <taxon>fabids</taxon>
        <taxon>Fabales</taxon>
        <taxon>Fabaceae</taxon>
        <taxon>Papilionoideae</taxon>
        <taxon>50 kb inversion clade</taxon>
        <taxon>NPAAA clade</taxon>
        <taxon>Hologalegina</taxon>
        <taxon>IRL clade</taxon>
        <taxon>Fabeae</taxon>
        <taxon>Vicia</taxon>
    </lineage>
</organism>
<evidence type="ECO:0000313" key="3">
    <source>
        <dbReference type="Proteomes" id="UP001157006"/>
    </source>
</evidence>
<name>A0AAV1ACP5_VICFA</name>
<keyword evidence="3" id="KW-1185">Reference proteome</keyword>
<feature type="chain" id="PRO_5043886205" evidence="1">
    <location>
        <begin position="19"/>
        <end position="131"/>
    </location>
</feature>
<feature type="signal peptide" evidence="1">
    <location>
        <begin position="1"/>
        <end position="18"/>
    </location>
</feature>
<dbReference type="Proteomes" id="UP001157006">
    <property type="component" value="Chromosome 4"/>
</dbReference>
<sequence>MHQFSFFSLTLLHSPSLLFNLHLPQFIYHHHSHQITEKHSSISLHSSPSLNLRSYLSTSISINSLHLLHFPSSSSSVLQHHQPSPFCFILHHRHAFIEPASAITTSLQSSPSLLRINNATTTSATISCTEQ</sequence>
<reference evidence="2 3" key="1">
    <citation type="submission" date="2023-01" db="EMBL/GenBank/DDBJ databases">
        <authorList>
            <person name="Kreplak J."/>
        </authorList>
    </citation>
    <scope>NUCLEOTIDE SEQUENCE [LARGE SCALE GENOMIC DNA]</scope>
</reference>
<accession>A0AAV1ACP5</accession>
<gene>
    <name evidence="2" type="ORF">VFH_IV049960</name>
</gene>
<dbReference type="EMBL" id="OX451739">
    <property type="protein sequence ID" value="CAI8607686.1"/>
    <property type="molecule type" value="Genomic_DNA"/>
</dbReference>
<evidence type="ECO:0000256" key="1">
    <source>
        <dbReference type="SAM" id="SignalP"/>
    </source>
</evidence>
<proteinExistence type="predicted"/>